<dbReference type="OrthoDB" id="7060229at2"/>
<evidence type="ECO:0000313" key="3">
    <source>
        <dbReference type="EMBL" id="NTC27707.1"/>
    </source>
</evidence>
<dbReference type="Pfam" id="PF00072">
    <property type="entry name" value="Response_reg"/>
    <property type="match status" value="1"/>
</dbReference>
<dbReference type="AlphaFoldDB" id="A0A1B9TJM6"/>
<name>A0A1B9TJM6_AGRTU</name>
<dbReference type="RefSeq" id="WP_004431292.1">
    <property type="nucleotide sequence ID" value="NZ_CP011247.1"/>
</dbReference>
<dbReference type="Gene3D" id="3.40.50.2300">
    <property type="match status" value="1"/>
</dbReference>
<dbReference type="GeneID" id="92773979"/>
<dbReference type="SMART" id="SM00448">
    <property type="entry name" value="REC"/>
    <property type="match status" value="1"/>
</dbReference>
<gene>
    <name evidence="4" type="ORF">A6U91_15585</name>
    <name evidence="3" type="ORF">G6M46_05955</name>
</gene>
<dbReference type="InterPro" id="IPR011006">
    <property type="entry name" value="CheY-like_superfamily"/>
</dbReference>
<dbReference type="EMBL" id="JAAMAY010000006">
    <property type="protein sequence ID" value="NTC27707.1"/>
    <property type="molecule type" value="Genomic_DNA"/>
</dbReference>
<evidence type="ECO:0000259" key="2">
    <source>
        <dbReference type="PROSITE" id="PS50110"/>
    </source>
</evidence>
<dbReference type="NCBIfam" id="NF009972">
    <property type="entry name" value="PRK13435.1-3"/>
    <property type="match status" value="1"/>
</dbReference>
<reference evidence="4 5" key="1">
    <citation type="journal article" date="2016" name="PeerJ">
        <title>Gall-ID: tools for genotyping gall-causing phytopathogenic bacteria.</title>
        <authorList>
            <person name="Davis E.W.II."/>
            <person name="Weisberg A.J."/>
            <person name="Tabima J.F."/>
            <person name="Grunwald N.J."/>
            <person name="Chang J.H."/>
        </authorList>
    </citation>
    <scope>NUCLEOTIDE SEQUENCE [LARGE SCALE GENOMIC DNA]</scope>
    <source>
        <strain evidence="4 5">N2/73</strain>
    </source>
</reference>
<accession>A0AA86KTS7</accession>
<protein>
    <submittedName>
        <fullName evidence="3">Response regulator</fullName>
    </submittedName>
</protein>
<evidence type="ECO:0000313" key="5">
    <source>
        <dbReference type="Proteomes" id="UP000093451"/>
    </source>
</evidence>
<sequence length="147" mass="15768">MSAYILQNEPGFRTEQPRVLIVEDEFLIAMDIEDSIMQAEEEADVIGIANRLDQAVALGSRADIAFVDVNLADGQTGPEIGRRLSQDHGVVVIFMTANPEVVVNLGIGAGVIVKPVPQDAVEQCLSYALAKRAGTRAVTPIGMMAFD</sequence>
<dbReference type="EMBL" id="LXKT01000025">
    <property type="protein sequence ID" value="OCJ34316.1"/>
    <property type="molecule type" value="Genomic_DNA"/>
</dbReference>
<dbReference type="Proteomes" id="UP000093451">
    <property type="component" value="Unassembled WGS sequence"/>
</dbReference>
<dbReference type="KEGG" id="atf:Ach5_43950"/>
<organism evidence="3 6">
    <name type="scientific">Agrobacterium tumefaciens</name>
    <dbReference type="NCBI Taxonomy" id="358"/>
    <lineage>
        <taxon>Bacteria</taxon>
        <taxon>Pseudomonadati</taxon>
        <taxon>Pseudomonadota</taxon>
        <taxon>Alphaproteobacteria</taxon>
        <taxon>Hyphomicrobiales</taxon>
        <taxon>Rhizobiaceae</taxon>
        <taxon>Rhizobium/Agrobacterium group</taxon>
        <taxon>Agrobacterium</taxon>
        <taxon>Agrobacterium tumefaciens complex</taxon>
    </lineage>
</organism>
<accession>A0A1B9TJM6</accession>
<comment type="caution">
    <text evidence="3">The sequence shown here is derived from an EMBL/GenBank/DDBJ whole genome shotgun (WGS) entry which is preliminary data.</text>
</comment>
<evidence type="ECO:0000313" key="6">
    <source>
        <dbReference type="Proteomes" id="UP000702952"/>
    </source>
</evidence>
<evidence type="ECO:0000313" key="4">
    <source>
        <dbReference type="EMBL" id="OCJ34316.1"/>
    </source>
</evidence>
<dbReference type="InterPro" id="IPR001789">
    <property type="entry name" value="Sig_transdc_resp-reg_receiver"/>
</dbReference>
<reference evidence="3" key="2">
    <citation type="journal article" date="2020" name="Science">
        <title>Unexpected conservation and global transmission of agrobacterial virulence plasmids.</title>
        <authorList>
            <person name="Weisberg A.J."/>
            <person name="Davis E.W. 2nd"/>
            <person name="Tabima J."/>
            <person name="Belcher M.S."/>
            <person name="Miller M."/>
            <person name="Kuo C.H."/>
            <person name="Loper J.E."/>
            <person name="Grunwald N.J."/>
            <person name="Putnam M.L."/>
            <person name="Chang J.H."/>
        </authorList>
    </citation>
    <scope>NUCLEOTIDE SEQUENCE</scope>
    <source>
        <strain evidence="3">17-1853-1a</strain>
    </source>
</reference>
<dbReference type="SUPFAM" id="SSF52172">
    <property type="entry name" value="CheY-like"/>
    <property type="match status" value="1"/>
</dbReference>
<feature type="modified residue" description="4-aspartylphosphate" evidence="1">
    <location>
        <position position="68"/>
    </location>
</feature>
<evidence type="ECO:0000256" key="1">
    <source>
        <dbReference type="PROSITE-ProRule" id="PRU00169"/>
    </source>
</evidence>
<dbReference type="Proteomes" id="UP000702952">
    <property type="component" value="Unassembled WGS sequence"/>
</dbReference>
<dbReference type="GO" id="GO:0000160">
    <property type="term" value="P:phosphorelay signal transduction system"/>
    <property type="evidence" value="ECO:0007669"/>
    <property type="project" value="InterPro"/>
</dbReference>
<proteinExistence type="predicted"/>
<feature type="domain" description="Response regulatory" evidence="2">
    <location>
        <begin position="18"/>
        <end position="129"/>
    </location>
</feature>
<keyword evidence="1" id="KW-0597">Phosphoprotein</keyword>
<dbReference type="PROSITE" id="PS50110">
    <property type="entry name" value="RESPONSE_REGULATORY"/>
    <property type="match status" value="1"/>
</dbReference>